<dbReference type="EMBL" id="JAAIUW010000012">
    <property type="protein sequence ID" value="KAF7806320.1"/>
    <property type="molecule type" value="Genomic_DNA"/>
</dbReference>
<proteinExistence type="predicted"/>
<feature type="domain" description="C3HC-type" evidence="3">
    <location>
        <begin position="136"/>
        <end position="260"/>
    </location>
</feature>
<gene>
    <name evidence="4" type="ORF">G2W53_038481</name>
</gene>
<evidence type="ECO:0000256" key="1">
    <source>
        <dbReference type="ARBA" id="ARBA00004123"/>
    </source>
</evidence>
<protein>
    <submittedName>
        <fullName evidence="4">NIPA-like protein</fullName>
    </submittedName>
</protein>
<sequence>MGDFGGLRRMGLDHAEQEGSVRVDVSELPFTEITARSVMPTFTVPIAFNLALPKATITELDVHNSEKRFLSVMDKLFHAPKSVPHSSTSSSRGAQLSGGKKRSYESTLLAAMESNLKGNVAEGQQSSAPSGAQCRPWDRGDFMKRLATFKSISWFAKPKVVSAVNCARRGWINVDVDTIACESCGARLFFSTPASWNKQQVEKAALVFSLKLDSGHKLLCPWVDNACDESVARFPPTPPPVLVDNFRERCSALMKLSALPRISLSAVEFMKGPLLEDLLEHSLMLEGGNGSSNNSEIEHLSSQLEVKLYYQAQKLISLCGWNPRSLPYVIDCKDTSDQSVKNTNIFDYSHLVADGKNNSLIVHSTNADESLKTDYKSYNGEQMDPNSVVLDCSLCGATIGLWAFCTLPRPVELFRLVGFTEINGENDFDNSFNKRDLENRQGVTSSLSDVATSSKNNSSSLNMTIAGGPPPTKQNFKATISFPVIGQNLRARLSYDSDFRDQACVDGDSIEPDSQKSKLQEKIDCTFNDSTTELVPLPSERTENSEHETASQASIDDSVVHDVIPGTQNEEHPSSCKDVIPIHVESDGMNSSDAVDPSSSQQDLTEGKALSVTKKTLGVQLGSPESHGVKDGVKNSVNNEDLICTSGKYLKQLPSNKTMEFDPIRQHRHFCPWIASINDEEPGWKQTLSALYYQKNRLHSSPHRSPSSTSIVQVDDPIGSVRKLFMSPSARRMKLPRISGDNTEQR</sequence>
<organism evidence="4 5">
    <name type="scientific">Senna tora</name>
    <dbReference type="NCBI Taxonomy" id="362788"/>
    <lineage>
        <taxon>Eukaryota</taxon>
        <taxon>Viridiplantae</taxon>
        <taxon>Streptophyta</taxon>
        <taxon>Embryophyta</taxon>
        <taxon>Tracheophyta</taxon>
        <taxon>Spermatophyta</taxon>
        <taxon>Magnoliopsida</taxon>
        <taxon>eudicotyledons</taxon>
        <taxon>Gunneridae</taxon>
        <taxon>Pentapetalae</taxon>
        <taxon>rosids</taxon>
        <taxon>fabids</taxon>
        <taxon>Fabales</taxon>
        <taxon>Fabaceae</taxon>
        <taxon>Caesalpinioideae</taxon>
        <taxon>Cassia clade</taxon>
        <taxon>Senna</taxon>
    </lineage>
</organism>
<keyword evidence="2" id="KW-0539">Nucleus</keyword>
<keyword evidence="5" id="KW-1185">Reference proteome</keyword>
<dbReference type="GO" id="GO:0008270">
    <property type="term" value="F:zinc ion binding"/>
    <property type="evidence" value="ECO:0007669"/>
    <property type="project" value="InterPro"/>
</dbReference>
<reference evidence="4" key="1">
    <citation type="submission" date="2020-09" db="EMBL/GenBank/DDBJ databases">
        <title>Genome-Enabled Discovery of Anthraquinone Biosynthesis in Senna tora.</title>
        <authorList>
            <person name="Kang S.-H."/>
            <person name="Pandey R.P."/>
            <person name="Lee C.-M."/>
            <person name="Sim J.-S."/>
            <person name="Jeong J.-T."/>
            <person name="Choi B.-S."/>
            <person name="Jung M."/>
            <person name="Ginzburg D."/>
            <person name="Zhao K."/>
            <person name="Won S.Y."/>
            <person name="Oh T.-J."/>
            <person name="Yu Y."/>
            <person name="Kim N.-H."/>
            <person name="Lee O.R."/>
            <person name="Lee T.-H."/>
            <person name="Bashyal P."/>
            <person name="Kim T.-S."/>
            <person name="Lee W.-H."/>
            <person name="Kawkins C."/>
            <person name="Kim C.-K."/>
            <person name="Kim J.S."/>
            <person name="Ahn B.O."/>
            <person name="Rhee S.Y."/>
            <person name="Sohng J.K."/>
        </authorList>
    </citation>
    <scope>NUCLEOTIDE SEQUENCE</scope>
    <source>
        <tissue evidence="4">Leaf</tissue>
    </source>
</reference>
<evidence type="ECO:0000313" key="4">
    <source>
        <dbReference type="EMBL" id="KAF7806320.1"/>
    </source>
</evidence>
<dbReference type="AlphaFoldDB" id="A0A834SKY7"/>
<dbReference type="OrthoDB" id="614844at2759"/>
<comment type="caution">
    <text evidence="4">The sequence shown here is derived from an EMBL/GenBank/DDBJ whole genome shotgun (WGS) entry which is preliminary data.</text>
</comment>
<comment type="subcellular location">
    <subcellularLocation>
        <location evidence="1">Nucleus</location>
    </subcellularLocation>
</comment>
<dbReference type="PANTHER" id="PTHR15835:SF6">
    <property type="entry name" value="ZINC FINGER C3HC-TYPE PROTEIN 1"/>
    <property type="match status" value="1"/>
</dbReference>
<dbReference type="InterPro" id="IPR012935">
    <property type="entry name" value="NuBaID_N"/>
</dbReference>
<dbReference type="Pfam" id="PF07967">
    <property type="entry name" value="zf-C3HC"/>
    <property type="match status" value="1"/>
</dbReference>
<evidence type="ECO:0000313" key="5">
    <source>
        <dbReference type="Proteomes" id="UP000634136"/>
    </source>
</evidence>
<dbReference type="PANTHER" id="PTHR15835">
    <property type="entry name" value="NUCLEAR-INTERACTING PARTNER OF ALK"/>
    <property type="match status" value="1"/>
</dbReference>
<name>A0A834SKY7_9FABA</name>
<evidence type="ECO:0000259" key="3">
    <source>
        <dbReference type="Pfam" id="PF07967"/>
    </source>
</evidence>
<accession>A0A834SKY7</accession>
<evidence type="ECO:0000256" key="2">
    <source>
        <dbReference type="ARBA" id="ARBA00023242"/>
    </source>
</evidence>
<dbReference type="Proteomes" id="UP000634136">
    <property type="component" value="Unassembled WGS sequence"/>
</dbReference>
<dbReference type="GO" id="GO:0005634">
    <property type="term" value="C:nucleus"/>
    <property type="evidence" value="ECO:0007669"/>
    <property type="project" value="UniProtKB-SubCell"/>
</dbReference>